<name>A0A2T0GZW2_ACTMO</name>
<evidence type="ECO:0000259" key="1">
    <source>
        <dbReference type="Pfam" id="PF21068"/>
    </source>
</evidence>
<dbReference type="InParanoid" id="A0A2T0GZW2"/>
<dbReference type="Proteomes" id="UP000239352">
    <property type="component" value="Unassembled WGS sequence"/>
</dbReference>
<evidence type="ECO:0000313" key="2">
    <source>
        <dbReference type="EMBL" id="PRW64645.1"/>
    </source>
</evidence>
<dbReference type="Gene3D" id="3.30.470.20">
    <property type="entry name" value="ATP-grasp fold, B domain"/>
    <property type="match status" value="1"/>
</dbReference>
<feature type="domain" description="MvdD-like pre-ATP grasp" evidence="1">
    <location>
        <begin position="3"/>
        <end position="116"/>
    </location>
</feature>
<proteinExistence type="predicted"/>
<dbReference type="GO" id="GO:0005737">
    <property type="term" value="C:cytoplasm"/>
    <property type="evidence" value="ECO:0007669"/>
    <property type="project" value="TreeGrafter"/>
</dbReference>
<gene>
    <name evidence="2" type="ORF">CEP50_04680</name>
</gene>
<dbReference type="SUPFAM" id="SSF56059">
    <property type="entry name" value="Glutathione synthetase ATP-binding domain-like"/>
    <property type="match status" value="1"/>
</dbReference>
<dbReference type="PANTHER" id="PTHR21621:SF0">
    <property type="entry name" value="BETA-CITRYLGLUTAMATE SYNTHASE B-RELATED"/>
    <property type="match status" value="1"/>
</dbReference>
<evidence type="ECO:0000313" key="3">
    <source>
        <dbReference type="Proteomes" id="UP000239352"/>
    </source>
</evidence>
<sequence>MTVLILARDIDPSADAMVQAVQRRDVRVYRVNTAWFPAQLGLAAELRDDRWCGHLTTPAHTIDLAEITGVYYRAPEAFRFPNEWDLPVRQHAFLEAKYGLGGVLASLPAVWVNHPSRLADAAYKPVQLAEAARLGLCAPHTALTNEPDAFASFARRGRTVTKMLGNTSLTSDDTHSVAWTRILDATDLDDLSGIGSTVHLAQRWAPKQVEARITAVGDTMTTVCIDAKSAASHVDWRSDVSALHYELIDPPQRVADGVRALMRRFGLLYGALDFVITPEGQWVFLEINPGGQYGWLEAATGTAITDQLADLLTSEPIDHEEHHHVTA</sequence>
<dbReference type="RefSeq" id="WP_106112680.1">
    <property type="nucleotide sequence ID" value="NZ_PVSR01000003.1"/>
</dbReference>
<dbReference type="Pfam" id="PF21068">
    <property type="entry name" value="ATPgraspMvdD"/>
    <property type="match status" value="1"/>
</dbReference>
<dbReference type="EMBL" id="PVSR01000003">
    <property type="protein sequence ID" value="PRW64645.1"/>
    <property type="molecule type" value="Genomic_DNA"/>
</dbReference>
<reference evidence="2 3" key="1">
    <citation type="submission" date="2018-03" db="EMBL/GenBank/DDBJ databases">
        <title>Actinopolyspora mortivallis from Sahara, screening for active biomolecules.</title>
        <authorList>
            <person name="Selama O."/>
            <person name="Wellington E.M.H."/>
            <person name="Hacene H."/>
        </authorList>
    </citation>
    <scope>NUCLEOTIDE SEQUENCE [LARGE SCALE GENOMIC DNA]</scope>
    <source>
        <strain evidence="2 3">M5A</strain>
    </source>
</reference>
<dbReference type="STRING" id="1050202.GCA_000384035_00211"/>
<keyword evidence="3" id="KW-1185">Reference proteome</keyword>
<dbReference type="PANTHER" id="PTHR21621">
    <property type="entry name" value="RIBOSOMAL PROTEIN S6 MODIFICATION PROTEIN"/>
    <property type="match status" value="1"/>
</dbReference>
<protein>
    <submittedName>
        <fullName evidence="2">RimK domain-containing protein</fullName>
    </submittedName>
</protein>
<dbReference type="AlphaFoldDB" id="A0A2T0GZW2"/>
<dbReference type="GO" id="GO:0018169">
    <property type="term" value="F:ribosomal S6-glutamic acid ligase activity"/>
    <property type="evidence" value="ECO:0007669"/>
    <property type="project" value="TreeGrafter"/>
</dbReference>
<organism evidence="2 3">
    <name type="scientific">Actinopolyspora mortivallis</name>
    <dbReference type="NCBI Taxonomy" id="33906"/>
    <lineage>
        <taxon>Bacteria</taxon>
        <taxon>Bacillati</taxon>
        <taxon>Actinomycetota</taxon>
        <taxon>Actinomycetes</taxon>
        <taxon>Actinopolysporales</taxon>
        <taxon>Actinopolysporaceae</taxon>
        <taxon>Actinopolyspora</taxon>
    </lineage>
</organism>
<dbReference type="InterPro" id="IPR048936">
    <property type="entry name" value="MvdD-like_ATPgrasp"/>
</dbReference>
<comment type="caution">
    <text evidence="2">The sequence shown here is derived from an EMBL/GenBank/DDBJ whole genome shotgun (WGS) entry which is preliminary data.</text>
</comment>
<dbReference type="GO" id="GO:0009432">
    <property type="term" value="P:SOS response"/>
    <property type="evidence" value="ECO:0007669"/>
    <property type="project" value="TreeGrafter"/>
</dbReference>
<accession>A0A2T0GZW2</accession>